<protein>
    <recommendedName>
        <fullName evidence="3">HK97 family phage prohead protease</fullName>
    </recommendedName>
</protein>
<proteinExistence type="predicted"/>
<dbReference type="Proteomes" id="UP000295172">
    <property type="component" value="Unassembled WGS sequence"/>
</dbReference>
<name>A0A4R4X804_9ACTN</name>
<evidence type="ECO:0000313" key="1">
    <source>
        <dbReference type="EMBL" id="TDD26542.1"/>
    </source>
</evidence>
<keyword evidence="2" id="KW-1185">Reference proteome</keyword>
<dbReference type="AlphaFoldDB" id="A0A4R4X804"/>
<comment type="caution">
    <text evidence="1">The sequence shown here is derived from an EMBL/GenBank/DDBJ whole genome shotgun (WGS) entry which is preliminary data.</text>
</comment>
<evidence type="ECO:0000313" key="2">
    <source>
        <dbReference type="Proteomes" id="UP000295172"/>
    </source>
</evidence>
<gene>
    <name evidence="1" type="ORF">E1218_13080</name>
</gene>
<sequence>MLQRKNIAAELLLKDASQGLASAVFATTDQVDHDGDIYGPAALRPGVAVVSAWNHDASLTGGALPVGKATVRTAGTEFIADVEYFMDLPRGREAFEVIRKLGQVEWSWLLDIHSAEPATVDGRPVRKILDVTAREVSPVVQAAGVGTRTLELRSASDDAAREFLRFQQHRYLRGVRSGEWS</sequence>
<reference evidence="1 2" key="1">
    <citation type="submission" date="2019-02" db="EMBL/GenBank/DDBJ databases">
        <title>Draft genome sequences of novel Actinobacteria.</title>
        <authorList>
            <person name="Sahin N."/>
            <person name="Ay H."/>
            <person name="Saygin H."/>
        </authorList>
    </citation>
    <scope>NUCLEOTIDE SEQUENCE [LARGE SCALE GENOMIC DNA]</scope>
    <source>
        <strain evidence="1 2">16K104</strain>
    </source>
</reference>
<dbReference type="RefSeq" id="WP_132319729.1">
    <property type="nucleotide sequence ID" value="NZ_SMKR01000046.1"/>
</dbReference>
<organism evidence="1 2">
    <name type="scientific">Kribbella turkmenica</name>
    <dbReference type="NCBI Taxonomy" id="2530375"/>
    <lineage>
        <taxon>Bacteria</taxon>
        <taxon>Bacillati</taxon>
        <taxon>Actinomycetota</taxon>
        <taxon>Actinomycetes</taxon>
        <taxon>Propionibacteriales</taxon>
        <taxon>Kribbellaceae</taxon>
        <taxon>Kribbella</taxon>
    </lineage>
</organism>
<accession>A0A4R4X804</accession>
<dbReference type="OrthoDB" id="8444243at2"/>
<dbReference type="EMBL" id="SMKR01000046">
    <property type="protein sequence ID" value="TDD26542.1"/>
    <property type="molecule type" value="Genomic_DNA"/>
</dbReference>
<evidence type="ECO:0008006" key="3">
    <source>
        <dbReference type="Google" id="ProtNLM"/>
    </source>
</evidence>